<evidence type="ECO:0000256" key="7">
    <source>
        <dbReference type="RuleBase" id="RU362064"/>
    </source>
</evidence>
<feature type="chain" id="PRO_5047156193" description="Flagellar protein" evidence="8">
    <location>
        <begin position="33"/>
        <end position="153"/>
    </location>
</feature>
<sequence length="153" mass="16759">MMLWESFRSARSHWLSVSTALALILLTTSSQAAAQSNKVAPSTGLLQIFAALAFVIALMLALAWLFKRVGPLAHSQQLPMKVIGGLNLGHREKVIVIEVADQWLVLGVTPQQITKLAELEKRELATPDSSGPIQNNFADWLKKTLDKRSATTN</sequence>
<keyword evidence="3 7" id="KW-1133">Transmembrane helix</keyword>
<evidence type="ECO:0000256" key="5">
    <source>
        <dbReference type="ARBA" id="ARBA00023143"/>
    </source>
</evidence>
<dbReference type="InterPro" id="IPR052205">
    <property type="entry name" value="FliO/MopB"/>
</dbReference>
<accession>A0ABY9RPL3</accession>
<comment type="subcellular location">
    <subcellularLocation>
        <location evidence="7">Cell membrane</location>
    </subcellularLocation>
    <subcellularLocation>
        <location evidence="7">Bacterial flagellum basal body</location>
    </subcellularLocation>
</comment>
<reference evidence="9" key="1">
    <citation type="submission" date="2023-09" db="EMBL/GenBank/DDBJ databases">
        <title>Undibacterium sp. 20NA77.5 isolated from freshwater.</title>
        <authorList>
            <person name="Le V."/>
            <person name="Ko S.-R."/>
            <person name="Ahn C.-Y."/>
            <person name="Oh H.-M."/>
        </authorList>
    </citation>
    <scope>NUCLEOTIDE SEQUENCE</scope>
    <source>
        <strain evidence="9">20NA77.5</strain>
    </source>
</reference>
<evidence type="ECO:0000256" key="1">
    <source>
        <dbReference type="ARBA" id="ARBA00022475"/>
    </source>
</evidence>
<keyword evidence="9" id="KW-0282">Flagellum</keyword>
<evidence type="ECO:0000256" key="8">
    <source>
        <dbReference type="SAM" id="SignalP"/>
    </source>
</evidence>
<organism evidence="9 10">
    <name type="scientific">Undibacterium cyanobacteriorum</name>
    <dbReference type="NCBI Taxonomy" id="3073561"/>
    <lineage>
        <taxon>Bacteria</taxon>
        <taxon>Pseudomonadati</taxon>
        <taxon>Pseudomonadota</taxon>
        <taxon>Betaproteobacteria</taxon>
        <taxon>Burkholderiales</taxon>
        <taxon>Oxalobacteraceae</taxon>
        <taxon>Undibacterium</taxon>
    </lineage>
</organism>
<dbReference type="EMBL" id="CP133720">
    <property type="protein sequence ID" value="WMW82210.1"/>
    <property type="molecule type" value="Genomic_DNA"/>
</dbReference>
<keyword evidence="4 7" id="KW-0472">Membrane</keyword>
<keyword evidence="1 7" id="KW-1003">Cell membrane</keyword>
<name>A0ABY9RPL3_9BURK</name>
<keyword evidence="8" id="KW-0732">Signal</keyword>
<gene>
    <name evidence="9" type="primary">fliO</name>
    <name evidence="9" type="ORF">RF679_07980</name>
</gene>
<evidence type="ECO:0000256" key="2">
    <source>
        <dbReference type="ARBA" id="ARBA00022692"/>
    </source>
</evidence>
<evidence type="ECO:0000256" key="6">
    <source>
        <dbReference type="ARBA" id="ARBA00037937"/>
    </source>
</evidence>
<keyword evidence="2 7" id="KW-0812">Transmembrane</keyword>
<evidence type="ECO:0000256" key="4">
    <source>
        <dbReference type="ARBA" id="ARBA00023136"/>
    </source>
</evidence>
<keyword evidence="5 7" id="KW-0975">Bacterial flagellum</keyword>
<evidence type="ECO:0000313" key="10">
    <source>
        <dbReference type="Proteomes" id="UP001181355"/>
    </source>
</evidence>
<comment type="similarity">
    <text evidence="6 7">Belongs to the FliO/MopB family.</text>
</comment>
<dbReference type="InterPro" id="IPR022781">
    <property type="entry name" value="Flagellar_biosynth_FliO"/>
</dbReference>
<feature type="signal peptide" evidence="8">
    <location>
        <begin position="1"/>
        <end position="32"/>
    </location>
</feature>
<evidence type="ECO:0000313" key="9">
    <source>
        <dbReference type="EMBL" id="WMW82210.1"/>
    </source>
</evidence>
<evidence type="ECO:0000256" key="3">
    <source>
        <dbReference type="ARBA" id="ARBA00022989"/>
    </source>
</evidence>
<keyword evidence="9" id="KW-0969">Cilium</keyword>
<dbReference type="RefSeq" id="WP_309483685.1">
    <property type="nucleotide sequence ID" value="NZ_CP133720.1"/>
</dbReference>
<feature type="transmembrane region" description="Helical" evidence="7">
    <location>
        <begin position="44"/>
        <end position="66"/>
    </location>
</feature>
<keyword evidence="10" id="KW-1185">Reference proteome</keyword>
<dbReference type="NCBIfam" id="TIGR03500">
    <property type="entry name" value="FliO_TIGR"/>
    <property type="match status" value="1"/>
</dbReference>
<protein>
    <recommendedName>
        <fullName evidence="7">Flagellar protein</fullName>
    </recommendedName>
</protein>
<dbReference type="Pfam" id="PF04347">
    <property type="entry name" value="FliO"/>
    <property type="match status" value="1"/>
</dbReference>
<dbReference type="PANTHER" id="PTHR38766">
    <property type="entry name" value="FLAGELLAR PROTEIN FLIO"/>
    <property type="match status" value="1"/>
</dbReference>
<proteinExistence type="inferred from homology"/>
<keyword evidence="9" id="KW-0966">Cell projection</keyword>
<dbReference type="Proteomes" id="UP001181355">
    <property type="component" value="Chromosome"/>
</dbReference>
<dbReference type="PANTHER" id="PTHR38766:SF1">
    <property type="entry name" value="FLAGELLAR PROTEIN FLIO"/>
    <property type="match status" value="1"/>
</dbReference>